<dbReference type="EMBL" id="JQHP01000004">
    <property type="protein sequence ID" value="KFX08241.1"/>
    <property type="molecule type" value="Genomic_DNA"/>
</dbReference>
<reference evidence="3 4" key="1">
    <citation type="submission" date="2014-08" db="EMBL/GenBank/DDBJ databases">
        <title>Genome sequences of NCPPB Pectobacterium isolates.</title>
        <authorList>
            <person name="Glover R.H."/>
            <person name="Sapp M."/>
            <person name="Elphinstone J."/>
        </authorList>
    </citation>
    <scope>NUCLEOTIDE SEQUENCE [LARGE SCALE GENOMIC DNA]</scope>
    <source>
        <strain evidence="1 3">NCPPB 3701</strain>
        <strain evidence="2 4">NCPPB3702</strain>
    </source>
</reference>
<evidence type="ECO:0000313" key="3">
    <source>
        <dbReference type="Proteomes" id="UP000029257"/>
    </source>
</evidence>
<protein>
    <submittedName>
        <fullName evidence="1">Uncharacterized protein</fullName>
    </submittedName>
</protein>
<dbReference type="RefSeq" id="WP_005970002.1">
    <property type="nucleotide sequence ID" value="NZ_JQHP01000004.1"/>
</dbReference>
<organism evidence="1 3">
    <name type="scientific">Pectobacterium wasabiae</name>
    <dbReference type="NCBI Taxonomy" id="55208"/>
    <lineage>
        <taxon>Bacteria</taxon>
        <taxon>Pseudomonadati</taxon>
        <taxon>Pseudomonadota</taxon>
        <taxon>Gammaproteobacteria</taxon>
        <taxon>Enterobacterales</taxon>
        <taxon>Pectobacteriaceae</taxon>
        <taxon>Pectobacterium</taxon>
    </lineage>
</organism>
<name>A0AAW3EJZ1_9GAMM</name>
<dbReference type="EMBL" id="JQOH01000001">
    <property type="protein sequence ID" value="KGA30876.1"/>
    <property type="molecule type" value="Genomic_DNA"/>
</dbReference>
<accession>A0AAW3EJZ1</accession>
<sequence length="177" mass="20764">MIRPLRNIFIVIFILLLNGCSILENGKRYRTDLTQISLNEDLTRKYPNSNGSHPHLYIPGSMKFAELVQDTGDNYIDHAYTTKKMLPQWDDIFQRFIDWKPTENEVIELTDPVTTATAFRPLGVSHKVSFMEIRGEKYLVFTHHQLPPFSNDIYAYNQKNVLKMRRLFRDLQSVLVD</sequence>
<evidence type="ECO:0000313" key="1">
    <source>
        <dbReference type="EMBL" id="KFX08241.1"/>
    </source>
</evidence>
<comment type="caution">
    <text evidence="1">The sequence shown here is derived from an EMBL/GenBank/DDBJ whole genome shotgun (WGS) entry which is preliminary data.</text>
</comment>
<keyword evidence="4" id="KW-1185">Reference proteome</keyword>
<proteinExistence type="predicted"/>
<gene>
    <name evidence="1" type="ORF">JV38_10110</name>
    <name evidence="2" type="ORF">KU73_02960</name>
</gene>
<evidence type="ECO:0000313" key="2">
    <source>
        <dbReference type="EMBL" id="KGA30876.1"/>
    </source>
</evidence>
<dbReference type="Proteomes" id="UP000029257">
    <property type="component" value="Unassembled WGS sequence"/>
</dbReference>
<evidence type="ECO:0000313" key="4">
    <source>
        <dbReference type="Proteomes" id="UP000029436"/>
    </source>
</evidence>
<dbReference type="Proteomes" id="UP000029436">
    <property type="component" value="Unassembled WGS sequence"/>
</dbReference>
<dbReference type="AlphaFoldDB" id="A0AAW3EJZ1"/>